<dbReference type="Proteomes" id="UP000274131">
    <property type="component" value="Unassembled WGS sequence"/>
</dbReference>
<evidence type="ECO:0000256" key="9">
    <source>
        <dbReference type="ARBA" id="ARBA00022737"/>
    </source>
</evidence>
<dbReference type="PANTHER" id="PTHR44111">
    <property type="entry name" value="ELONGATOR COMPLEX PROTEIN 2"/>
    <property type="match status" value="1"/>
</dbReference>
<evidence type="ECO:0000256" key="11">
    <source>
        <dbReference type="PROSITE-ProRule" id="PRU00221"/>
    </source>
</evidence>
<dbReference type="FunFam" id="2.130.10.10:FF:001709">
    <property type="entry name" value="Elongator complex protein 2"/>
    <property type="match status" value="1"/>
</dbReference>
<dbReference type="STRING" id="51028.A0A0N4UWS1"/>
<comment type="similarity">
    <text evidence="4">Belongs to the WD repeat ELP2 family.</text>
</comment>
<reference evidence="14" key="1">
    <citation type="submission" date="2016-04" db="UniProtKB">
        <authorList>
            <consortium name="WormBaseParasite"/>
        </authorList>
    </citation>
    <scope>IDENTIFICATION</scope>
</reference>
<evidence type="ECO:0000313" key="14">
    <source>
        <dbReference type="WBParaSite" id="EVEC_0000195201-mRNA-1"/>
    </source>
</evidence>
<keyword evidence="13" id="KW-1185">Reference proteome</keyword>
<dbReference type="InterPro" id="IPR001680">
    <property type="entry name" value="WD40_rpt"/>
</dbReference>
<evidence type="ECO:0000256" key="10">
    <source>
        <dbReference type="ARBA" id="ARBA00023242"/>
    </source>
</evidence>
<keyword evidence="10" id="KW-0539">Nucleus</keyword>
<dbReference type="OrthoDB" id="27911at2759"/>
<dbReference type="SUPFAM" id="SSF50978">
    <property type="entry name" value="WD40 repeat-like"/>
    <property type="match status" value="1"/>
</dbReference>
<dbReference type="Pfam" id="PF00400">
    <property type="entry name" value="WD40"/>
    <property type="match status" value="3"/>
</dbReference>
<dbReference type="InterPro" id="IPR037289">
    <property type="entry name" value="Elp2"/>
</dbReference>
<dbReference type="PANTHER" id="PTHR44111:SF1">
    <property type="entry name" value="ELONGATOR COMPLEX PROTEIN 2"/>
    <property type="match status" value="1"/>
</dbReference>
<dbReference type="GO" id="GO:0002098">
    <property type="term" value="P:tRNA wobble uridine modification"/>
    <property type="evidence" value="ECO:0007669"/>
    <property type="project" value="InterPro"/>
</dbReference>
<dbReference type="EMBL" id="UXUI01007247">
    <property type="protein sequence ID" value="VDD86517.1"/>
    <property type="molecule type" value="Genomic_DNA"/>
</dbReference>
<dbReference type="Gene3D" id="2.130.10.10">
    <property type="entry name" value="YVTN repeat-like/Quinoprotein amine dehydrogenase"/>
    <property type="match status" value="2"/>
</dbReference>
<sequence length="421" mass="46567">MQLLSTSADKSLIIWDSLIIVLKVRVGEVGGQASGYNGGCFALGGSAILATSYFGGFYAWLPDEVKHPGGFKPLAVFSGHSLGVTDLSWDPTGTYLLSCSLDQTARCFVFTAKGGHAEIARPQVHGHDFSCLSSISPCYYVSGAEEKILRVFQAPLFFAQTLSKISEIPLEMFPRENLAEGGAAVPALSLSNKEIQDDSRIPFTEEIEKTKNVFIAPAVLEELPTEDRLMQSTLWPEVQKLYGHGFELFAVAANRAGTLLASSCKASKKEHAAILLWETKRWKKVATLFAHNLTVTQLVFSNNDQMLASVSRDRTFSIFLQILMEVFADEYEWTLLYGSSGQKDVHSRIIWSCAWSHDDKYMATCSRDKKASGHLLAVGLENGVIEVLQMLDDQLQCLVLMDQSLAHSRTVKRLKCVYFLD</sequence>
<dbReference type="PROSITE" id="PS50082">
    <property type="entry name" value="WD_REPEATS_2"/>
    <property type="match status" value="1"/>
</dbReference>
<keyword evidence="7 11" id="KW-0853">WD repeat</keyword>
<evidence type="ECO:0000256" key="1">
    <source>
        <dbReference type="ARBA" id="ARBA00004123"/>
    </source>
</evidence>
<feature type="repeat" description="WD" evidence="11">
    <location>
        <begin position="77"/>
        <end position="106"/>
    </location>
</feature>
<evidence type="ECO:0000256" key="4">
    <source>
        <dbReference type="ARBA" id="ARBA00005881"/>
    </source>
</evidence>
<keyword evidence="6" id="KW-0963">Cytoplasm</keyword>
<accession>A0A0N4UWS1</accession>
<dbReference type="GO" id="GO:0033588">
    <property type="term" value="C:elongator holoenzyme complex"/>
    <property type="evidence" value="ECO:0007669"/>
    <property type="project" value="InterPro"/>
</dbReference>
<evidence type="ECO:0000256" key="5">
    <source>
        <dbReference type="ARBA" id="ARBA00020267"/>
    </source>
</evidence>
<dbReference type="AlphaFoldDB" id="A0A0N4UWS1"/>
<dbReference type="WBParaSite" id="EVEC_0000195201-mRNA-1">
    <property type="protein sequence ID" value="EVEC_0000195201-mRNA-1"/>
    <property type="gene ID" value="EVEC_0000195201"/>
</dbReference>
<keyword evidence="9" id="KW-0677">Repeat</keyword>
<dbReference type="GO" id="GO:0005737">
    <property type="term" value="C:cytoplasm"/>
    <property type="evidence" value="ECO:0007669"/>
    <property type="project" value="UniProtKB-SubCell"/>
</dbReference>
<reference evidence="12 13" key="2">
    <citation type="submission" date="2018-10" db="EMBL/GenBank/DDBJ databases">
        <authorList>
            <consortium name="Pathogen Informatics"/>
        </authorList>
    </citation>
    <scope>NUCLEOTIDE SEQUENCE [LARGE SCALE GENOMIC DNA]</scope>
</reference>
<dbReference type="InterPro" id="IPR036322">
    <property type="entry name" value="WD40_repeat_dom_sf"/>
</dbReference>
<organism evidence="14">
    <name type="scientific">Enterobius vermicularis</name>
    <name type="common">Human pinworm</name>
    <dbReference type="NCBI Taxonomy" id="51028"/>
    <lineage>
        <taxon>Eukaryota</taxon>
        <taxon>Metazoa</taxon>
        <taxon>Ecdysozoa</taxon>
        <taxon>Nematoda</taxon>
        <taxon>Chromadorea</taxon>
        <taxon>Rhabditida</taxon>
        <taxon>Spirurina</taxon>
        <taxon>Oxyuridomorpha</taxon>
        <taxon>Oxyuroidea</taxon>
        <taxon>Oxyuridae</taxon>
        <taxon>Enterobius</taxon>
    </lineage>
</organism>
<name>A0A0N4UWS1_ENTVE</name>
<evidence type="ECO:0000313" key="12">
    <source>
        <dbReference type="EMBL" id="VDD86517.1"/>
    </source>
</evidence>
<evidence type="ECO:0000256" key="7">
    <source>
        <dbReference type="ARBA" id="ARBA00022574"/>
    </source>
</evidence>
<dbReference type="InterPro" id="IPR015943">
    <property type="entry name" value="WD40/YVTN_repeat-like_dom_sf"/>
</dbReference>
<evidence type="ECO:0000256" key="2">
    <source>
        <dbReference type="ARBA" id="ARBA00004496"/>
    </source>
</evidence>
<dbReference type="UniPathway" id="UPA00988"/>
<dbReference type="GO" id="GO:0005634">
    <property type="term" value="C:nucleus"/>
    <property type="evidence" value="ECO:0007669"/>
    <property type="project" value="UniProtKB-SubCell"/>
</dbReference>
<dbReference type="SMART" id="SM00320">
    <property type="entry name" value="WD40"/>
    <property type="match status" value="4"/>
</dbReference>
<evidence type="ECO:0000313" key="13">
    <source>
        <dbReference type="Proteomes" id="UP000274131"/>
    </source>
</evidence>
<evidence type="ECO:0000256" key="8">
    <source>
        <dbReference type="ARBA" id="ARBA00022694"/>
    </source>
</evidence>
<comment type="subcellular location">
    <subcellularLocation>
        <location evidence="2">Cytoplasm</location>
    </subcellularLocation>
    <subcellularLocation>
        <location evidence="1">Nucleus</location>
    </subcellularLocation>
</comment>
<evidence type="ECO:0000256" key="3">
    <source>
        <dbReference type="ARBA" id="ARBA00005043"/>
    </source>
</evidence>
<gene>
    <name evidence="12" type="ORF">EVEC_LOCUS1660</name>
</gene>
<evidence type="ECO:0000256" key="6">
    <source>
        <dbReference type="ARBA" id="ARBA00022490"/>
    </source>
</evidence>
<comment type="pathway">
    <text evidence="3">tRNA modification; 5-methoxycarbonylmethyl-2-thiouridine-tRNA biosynthesis.</text>
</comment>
<keyword evidence="8" id="KW-0819">tRNA processing</keyword>
<proteinExistence type="inferred from homology"/>
<protein>
    <recommendedName>
        <fullName evidence="5">Elongator complex protein 2</fullName>
    </recommendedName>
</protein>